<keyword evidence="8" id="KW-1185">Reference proteome</keyword>
<evidence type="ECO:0000256" key="1">
    <source>
        <dbReference type="ARBA" id="ARBA00004141"/>
    </source>
</evidence>
<feature type="transmembrane region" description="Helical" evidence="6">
    <location>
        <begin position="121"/>
        <end position="142"/>
    </location>
</feature>
<feature type="transmembrane region" description="Helical" evidence="6">
    <location>
        <begin position="238"/>
        <end position="259"/>
    </location>
</feature>
<dbReference type="GO" id="GO:0015086">
    <property type="term" value="F:cadmium ion transmembrane transporter activity"/>
    <property type="evidence" value="ECO:0007669"/>
    <property type="project" value="TreeGrafter"/>
</dbReference>
<dbReference type="AlphaFoldDB" id="A0A1E7KYF2"/>
<proteinExistence type="predicted"/>
<dbReference type="PANTHER" id="PTHR11706">
    <property type="entry name" value="SOLUTE CARRIER PROTEIN FAMILY 11 MEMBER"/>
    <property type="match status" value="1"/>
</dbReference>
<dbReference type="Proteomes" id="UP000176005">
    <property type="component" value="Unassembled WGS sequence"/>
</dbReference>
<keyword evidence="3 6" id="KW-0812">Transmembrane</keyword>
<dbReference type="InterPro" id="IPR001046">
    <property type="entry name" value="NRAMP_fam"/>
</dbReference>
<sequence>MRRVPRPRVARRAGRATLLGPAFVAAVAYVDPGNVATNVSAGARFGYLLLWVVVAANLMAVLVQYLSAKLGLVAGASLPHVLGRHLPRGGRLSYWAQAETVAMATDIAEVVGGAIALQLLFGLPLLAGGAVTGVVSTLLLLVKDRRGQSAFEHTVLAFLAVIAVGFVAGLVVEPPAAEAATGLLPAFQGTGSVLLAAGILGATVMPHAVYLHSALAHDRHGHLPEEARRTSLLRATRWDTGLSMLIAGSVNAAMLLLAAGELRGMPGTDTLTGAHAAVTSSLGQTVGVLFALAMLASGLVSTSVGCYAGAVIMDGLVRRRIPLLLRRALTLAPALALLAAGSDPTQILVLSQVVLSFGIPFVLVPLVVLTSRRRWMGTSVNHPATTALAVLVTAVVIVLNAVLVWLLATGRG</sequence>
<dbReference type="PRINTS" id="PR00447">
    <property type="entry name" value="NATRESASSCMP"/>
</dbReference>
<evidence type="ECO:0000313" key="7">
    <source>
        <dbReference type="EMBL" id="OEV08977.1"/>
    </source>
</evidence>
<name>A0A1E7KYF2_9ACTN</name>
<protein>
    <submittedName>
        <fullName evidence="7">Manganese transporter</fullName>
    </submittedName>
</protein>
<comment type="subcellular location">
    <subcellularLocation>
        <location evidence="1">Membrane</location>
        <topology evidence="1">Multi-pass membrane protein</topology>
    </subcellularLocation>
</comment>
<dbReference type="GO" id="GO:0034755">
    <property type="term" value="P:iron ion transmembrane transport"/>
    <property type="evidence" value="ECO:0007669"/>
    <property type="project" value="TreeGrafter"/>
</dbReference>
<feature type="transmembrane region" description="Helical" evidence="6">
    <location>
        <begin position="154"/>
        <end position="172"/>
    </location>
</feature>
<organism evidence="7 8">
    <name type="scientific">Streptomyces nanshensis</name>
    <dbReference type="NCBI Taxonomy" id="518642"/>
    <lineage>
        <taxon>Bacteria</taxon>
        <taxon>Bacillati</taxon>
        <taxon>Actinomycetota</taxon>
        <taxon>Actinomycetes</taxon>
        <taxon>Kitasatosporales</taxon>
        <taxon>Streptomycetaceae</taxon>
        <taxon>Streptomyces</taxon>
    </lineage>
</organism>
<feature type="transmembrane region" description="Helical" evidence="6">
    <location>
        <begin position="192"/>
        <end position="211"/>
    </location>
</feature>
<dbReference type="GO" id="GO:0005886">
    <property type="term" value="C:plasma membrane"/>
    <property type="evidence" value="ECO:0007669"/>
    <property type="project" value="TreeGrafter"/>
</dbReference>
<evidence type="ECO:0000256" key="2">
    <source>
        <dbReference type="ARBA" id="ARBA00022448"/>
    </source>
</evidence>
<evidence type="ECO:0000256" key="6">
    <source>
        <dbReference type="SAM" id="Phobius"/>
    </source>
</evidence>
<dbReference type="PATRIC" id="fig|518642.10.peg.5517"/>
<evidence type="ECO:0000256" key="3">
    <source>
        <dbReference type="ARBA" id="ARBA00022692"/>
    </source>
</evidence>
<dbReference type="Pfam" id="PF01566">
    <property type="entry name" value="Nramp"/>
    <property type="match status" value="1"/>
</dbReference>
<dbReference type="NCBIfam" id="NF037982">
    <property type="entry name" value="Nramp_1"/>
    <property type="match status" value="1"/>
</dbReference>
<keyword evidence="5 6" id="KW-0472">Membrane</keyword>
<keyword evidence="4 6" id="KW-1133">Transmembrane helix</keyword>
<dbReference type="EMBL" id="LJGW01000388">
    <property type="protein sequence ID" value="OEV08977.1"/>
    <property type="molecule type" value="Genomic_DNA"/>
</dbReference>
<reference evidence="7 8" key="1">
    <citation type="journal article" date="2016" name="Front. Microbiol.">
        <title>Comparative Genomics Analysis of Streptomyces Species Reveals Their Adaptation to the Marine Environment and Their Diversity at the Genomic Level.</title>
        <authorList>
            <person name="Tian X."/>
            <person name="Zhang Z."/>
            <person name="Yang T."/>
            <person name="Chen M."/>
            <person name="Li J."/>
            <person name="Chen F."/>
            <person name="Yang J."/>
            <person name="Li W."/>
            <person name="Zhang B."/>
            <person name="Zhang Z."/>
            <person name="Wu J."/>
            <person name="Zhang C."/>
            <person name="Long L."/>
            <person name="Xiao J."/>
        </authorList>
    </citation>
    <scope>NUCLEOTIDE SEQUENCE [LARGE SCALE GENOMIC DNA]</scope>
    <source>
        <strain evidence="7 8">SCSIO 10429</strain>
    </source>
</reference>
<dbReference type="GO" id="GO:0005384">
    <property type="term" value="F:manganese ion transmembrane transporter activity"/>
    <property type="evidence" value="ECO:0007669"/>
    <property type="project" value="TreeGrafter"/>
</dbReference>
<evidence type="ECO:0000313" key="8">
    <source>
        <dbReference type="Proteomes" id="UP000176005"/>
    </source>
</evidence>
<accession>A0A1E7KYF2</accession>
<feature type="transmembrane region" description="Helical" evidence="6">
    <location>
        <begin position="48"/>
        <end position="72"/>
    </location>
</feature>
<comment type="caution">
    <text evidence="7">The sequence shown here is derived from an EMBL/GenBank/DDBJ whole genome shotgun (WGS) entry which is preliminary data.</text>
</comment>
<feature type="transmembrane region" description="Helical" evidence="6">
    <location>
        <begin position="288"/>
        <end position="312"/>
    </location>
</feature>
<dbReference type="NCBIfam" id="NF001923">
    <property type="entry name" value="PRK00701.1"/>
    <property type="match status" value="1"/>
</dbReference>
<evidence type="ECO:0000256" key="4">
    <source>
        <dbReference type="ARBA" id="ARBA00022989"/>
    </source>
</evidence>
<keyword evidence="2" id="KW-0813">Transport</keyword>
<gene>
    <name evidence="7" type="ORF">AN218_24170</name>
</gene>
<feature type="transmembrane region" description="Helical" evidence="6">
    <location>
        <begin position="347"/>
        <end position="368"/>
    </location>
</feature>
<feature type="transmembrane region" description="Helical" evidence="6">
    <location>
        <begin position="324"/>
        <end position="341"/>
    </location>
</feature>
<dbReference type="PANTHER" id="PTHR11706:SF33">
    <property type="entry name" value="NATURAL RESISTANCE-ASSOCIATED MACROPHAGE PROTEIN 2"/>
    <property type="match status" value="1"/>
</dbReference>
<feature type="transmembrane region" description="Helical" evidence="6">
    <location>
        <begin position="388"/>
        <end position="408"/>
    </location>
</feature>
<evidence type="ECO:0000256" key="5">
    <source>
        <dbReference type="ARBA" id="ARBA00023136"/>
    </source>
</evidence>